<dbReference type="Gene3D" id="3.40.190.10">
    <property type="entry name" value="Periplasmic binding protein-like II"/>
    <property type="match status" value="2"/>
</dbReference>
<keyword evidence="4 6" id="KW-0732">Signal</keyword>
<dbReference type="RefSeq" id="WP_084020865.1">
    <property type="nucleotide sequence ID" value="NZ_JACIDC010000006.1"/>
</dbReference>
<reference evidence="7 8" key="1">
    <citation type="submission" date="2020-08" db="EMBL/GenBank/DDBJ databases">
        <title>Genomic Encyclopedia of Type Strains, Phase IV (KMG-IV): sequencing the most valuable type-strain genomes for metagenomic binning, comparative biology and taxonomic classification.</title>
        <authorList>
            <person name="Goeker M."/>
        </authorList>
    </citation>
    <scope>NUCLEOTIDE SEQUENCE [LARGE SCALE GENOMIC DNA]</scope>
    <source>
        <strain evidence="7 8">DSM 15743</strain>
    </source>
</reference>
<evidence type="ECO:0000313" key="8">
    <source>
        <dbReference type="Proteomes" id="UP000519439"/>
    </source>
</evidence>
<dbReference type="Pfam" id="PF01547">
    <property type="entry name" value="SBP_bac_1"/>
    <property type="match status" value="1"/>
</dbReference>
<dbReference type="InterPro" id="IPR050490">
    <property type="entry name" value="Bact_solute-bd_prot1"/>
</dbReference>
<evidence type="ECO:0000256" key="5">
    <source>
        <dbReference type="ARBA" id="ARBA00022764"/>
    </source>
</evidence>
<dbReference type="PANTHER" id="PTHR43649:SF34">
    <property type="entry name" value="ABC TRANSPORTER PERIPLASMIC-BINDING PROTEIN YCJN-RELATED"/>
    <property type="match status" value="1"/>
</dbReference>
<comment type="similarity">
    <text evidence="2">Belongs to the bacterial solute-binding protein 1 family.</text>
</comment>
<dbReference type="Proteomes" id="UP000519439">
    <property type="component" value="Unassembled WGS sequence"/>
</dbReference>
<evidence type="ECO:0000256" key="4">
    <source>
        <dbReference type="ARBA" id="ARBA00022729"/>
    </source>
</evidence>
<comment type="caution">
    <text evidence="7">The sequence shown here is derived from an EMBL/GenBank/DDBJ whole genome shotgun (WGS) entry which is preliminary data.</text>
</comment>
<organism evidence="7 8">
    <name type="scientific">Microvirga flocculans</name>
    <dbReference type="NCBI Taxonomy" id="217168"/>
    <lineage>
        <taxon>Bacteria</taxon>
        <taxon>Pseudomonadati</taxon>
        <taxon>Pseudomonadota</taxon>
        <taxon>Alphaproteobacteria</taxon>
        <taxon>Hyphomicrobiales</taxon>
        <taxon>Methylobacteriaceae</taxon>
        <taxon>Microvirga</taxon>
    </lineage>
</organism>
<dbReference type="EMBL" id="JACIDC010000006">
    <property type="protein sequence ID" value="MBB4040473.1"/>
    <property type="molecule type" value="Genomic_DNA"/>
</dbReference>
<evidence type="ECO:0000256" key="6">
    <source>
        <dbReference type="SAM" id="SignalP"/>
    </source>
</evidence>
<evidence type="ECO:0000256" key="1">
    <source>
        <dbReference type="ARBA" id="ARBA00004418"/>
    </source>
</evidence>
<keyword evidence="8" id="KW-1185">Reference proteome</keyword>
<comment type="subcellular location">
    <subcellularLocation>
        <location evidence="1">Periplasm</location>
    </subcellularLocation>
</comment>
<dbReference type="PANTHER" id="PTHR43649">
    <property type="entry name" value="ARABINOSE-BINDING PROTEIN-RELATED"/>
    <property type="match status" value="1"/>
</dbReference>
<gene>
    <name evidence="7" type="ORF">GGR34_002126</name>
</gene>
<evidence type="ECO:0000313" key="7">
    <source>
        <dbReference type="EMBL" id="MBB4040473.1"/>
    </source>
</evidence>
<name>A0A7W6N8K2_9HYPH</name>
<evidence type="ECO:0000256" key="2">
    <source>
        <dbReference type="ARBA" id="ARBA00008520"/>
    </source>
</evidence>
<proteinExistence type="inferred from homology"/>
<dbReference type="AlphaFoldDB" id="A0A7W6N8K2"/>
<feature type="signal peptide" evidence="6">
    <location>
        <begin position="1"/>
        <end position="24"/>
    </location>
</feature>
<keyword evidence="5" id="KW-0574">Periplasm</keyword>
<dbReference type="InterPro" id="IPR006059">
    <property type="entry name" value="SBP"/>
</dbReference>
<dbReference type="GO" id="GO:0042597">
    <property type="term" value="C:periplasmic space"/>
    <property type="evidence" value="ECO:0007669"/>
    <property type="project" value="UniProtKB-SubCell"/>
</dbReference>
<dbReference type="CDD" id="cd13585">
    <property type="entry name" value="PBP2_TMBP_like"/>
    <property type="match status" value="1"/>
</dbReference>
<sequence>MFWTAARLSAVLALTTAGVAKSQAAEGSGLGTADAPVQIRMIANEAFAKQWQTNMVPEFNKTYPHIKVTIDGVPYAELLPKSVLDLTGAVPTYDIIIADDPWIPQLAQTGALLDLKKDVANWTSPDYDWNDFNSAPLAAGEWKGAQYGVPLRSNLLLMFTNKALYEKAGLPAPTPKLTWAEYFQQAPKLVQDTNGDGKPDAWAIDTYFMRDSLTPTIWQTILNSNGGALLDKDNKPAFNNEAGVKALQTHIDLLKYAPPGGVSHGFNESLQAFRQGQVATMFMWGSVFKGTAVDAATTTLKPEQVGIQVMPVGSKGPGAHRGIWSGAISKKSANQQAAWALLQWLSSKEGEVWHANTLGVFPARKSTLAKAPENAWLVPVYAALQQGYDAAEAGQMWRPRHPKSDAVQQILADETSRAISGEISAAEALNNAARKIERLRL</sequence>
<feature type="chain" id="PRO_5031195036" evidence="6">
    <location>
        <begin position="25"/>
        <end position="441"/>
    </location>
</feature>
<dbReference type="SUPFAM" id="SSF53850">
    <property type="entry name" value="Periplasmic binding protein-like II"/>
    <property type="match status" value="1"/>
</dbReference>
<protein>
    <submittedName>
        <fullName evidence="7">ABC-type glycerol-3-phosphate transport system substrate-binding protein</fullName>
    </submittedName>
</protein>
<keyword evidence="3" id="KW-0813">Transport</keyword>
<accession>A0A7W6N8K2</accession>
<evidence type="ECO:0000256" key="3">
    <source>
        <dbReference type="ARBA" id="ARBA00022448"/>
    </source>
</evidence>